<organism evidence="3 4">
    <name type="scientific">Qipengyuania profundimaris</name>
    <dbReference type="NCBI Taxonomy" id="3067652"/>
    <lineage>
        <taxon>Bacteria</taxon>
        <taxon>Pseudomonadati</taxon>
        <taxon>Pseudomonadota</taxon>
        <taxon>Alphaproteobacteria</taxon>
        <taxon>Sphingomonadales</taxon>
        <taxon>Erythrobacteraceae</taxon>
        <taxon>Qipengyuania</taxon>
    </lineage>
</organism>
<sequence length="123" mass="13387">MHSVETRNVGRDSLFLFAELEFEGQTDPVRVKVRNLSAGGMMAEAPISTARGERLTIRLRNLEAVKGTIAWVQGDRFGISFDTKIDPRVARAPVGNTEGASSPRFTRSIAAAPRHGDGPLRVV</sequence>
<feature type="domain" description="PilZ" evidence="2">
    <location>
        <begin position="19"/>
        <end position="89"/>
    </location>
</feature>
<dbReference type="EMBL" id="JAVAIM010000001">
    <property type="protein sequence ID" value="MDP4573593.1"/>
    <property type="molecule type" value="Genomic_DNA"/>
</dbReference>
<reference evidence="3 4" key="1">
    <citation type="submission" date="2023-08" db="EMBL/GenBank/DDBJ databases">
        <title>genomic of G39.</title>
        <authorList>
            <person name="Wang Y."/>
        </authorList>
    </citation>
    <scope>NUCLEOTIDE SEQUENCE [LARGE SCALE GENOMIC DNA]</scope>
    <source>
        <strain evidence="3 4">G39</strain>
    </source>
</reference>
<dbReference type="SUPFAM" id="SSF141371">
    <property type="entry name" value="PilZ domain-like"/>
    <property type="match status" value="1"/>
</dbReference>
<dbReference type="RefSeq" id="WP_305931090.1">
    <property type="nucleotide sequence ID" value="NZ_JAVAIM010000001.1"/>
</dbReference>
<dbReference type="InterPro" id="IPR009875">
    <property type="entry name" value="PilZ_domain"/>
</dbReference>
<dbReference type="Pfam" id="PF07238">
    <property type="entry name" value="PilZ"/>
    <property type="match status" value="1"/>
</dbReference>
<gene>
    <name evidence="3" type="ORF">Q9K02_00385</name>
</gene>
<proteinExistence type="predicted"/>
<comment type="caution">
    <text evidence="3">The sequence shown here is derived from an EMBL/GenBank/DDBJ whole genome shotgun (WGS) entry which is preliminary data.</text>
</comment>
<evidence type="ECO:0000313" key="4">
    <source>
        <dbReference type="Proteomes" id="UP001240639"/>
    </source>
</evidence>
<dbReference type="Gene3D" id="2.40.10.220">
    <property type="entry name" value="predicted glycosyltransferase like domains"/>
    <property type="match status" value="1"/>
</dbReference>
<protein>
    <submittedName>
        <fullName evidence="3">PilZ domain-containing protein</fullName>
    </submittedName>
</protein>
<keyword evidence="4" id="KW-1185">Reference proteome</keyword>
<evidence type="ECO:0000259" key="2">
    <source>
        <dbReference type="Pfam" id="PF07238"/>
    </source>
</evidence>
<accession>A0ABT9HKC4</accession>
<feature type="region of interest" description="Disordered" evidence="1">
    <location>
        <begin position="92"/>
        <end position="123"/>
    </location>
</feature>
<evidence type="ECO:0000313" key="3">
    <source>
        <dbReference type="EMBL" id="MDP4573593.1"/>
    </source>
</evidence>
<name>A0ABT9HKC4_9SPHN</name>
<evidence type="ECO:0000256" key="1">
    <source>
        <dbReference type="SAM" id="MobiDB-lite"/>
    </source>
</evidence>
<dbReference type="Proteomes" id="UP001240639">
    <property type="component" value="Unassembled WGS sequence"/>
</dbReference>
<feature type="compositionally biased region" description="Basic and acidic residues" evidence="1">
    <location>
        <begin position="114"/>
        <end position="123"/>
    </location>
</feature>